<evidence type="ECO:0000256" key="1">
    <source>
        <dbReference type="SAM" id="MobiDB-lite"/>
    </source>
</evidence>
<name>A0A239EXK8_9ACTN</name>
<accession>A0A239EXK8</accession>
<gene>
    <name evidence="2" type="ORF">SAMN05216276_1010117</name>
</gene>
<evidence type="ECO:0000313" key="2">
    <source>
        <dbReference type="EMBL" id="SNS49345.1"/>
    </source>
</evidence>
<evidence type="ECO:0000313" key="3">
    <source>
        <dbReference type="Proteomes" id="UP000198282"/>
    </source>
</evidence>
<dbReference type="AlphaFoldDB" id="A0A239EXK8"/>
<proteinExistence type="predicted"/>
<feature type="compositionally biased region" description="Low complexity" evidence="1">
    <location>
        <begin position="157"/>
        <end position="174"/>
    </location>
</feature>
<dbReference type="RefSeq" id="WP_143653205.1">
    <property type="nucleotide sequence ID" value="NZ_FZOD01000010.1"/>
</dbReference>
<sequence>MSEFPTDAGERPGQSGEFQKTAQHARSAAGEVAGTAKEQTQAVAGEAKEQARQMVGRLRGQAGEQVHHQSRRAAQGIRQWADDLSSMSEGGKPDSPVSGVVQQVADGGRRVADYLEQHGLAGAVDEVQSFARRRPGAFLAGAAAMGFLIGRIAKASGGSASTTASTGPTTGASPIPAQPLQSPVEPPFRTQPLTPEEEFGGAAAPPGGMGGEVR</sequence>
<protein>
    <submittedName>
        <fullName evidence="2">Uncharacterized protein</fullName>
    </submittedName>
</protein>
<feature type="region of interest" description="Disordered" evidence="1">
    <location>
        <begin position="1"/>
        <end position="76"/>
    </location>
</feature>
<keyword evidence="3" id="KW-1185">Reference proteome</keyword>
<dbReference type="EMBL" id="FZOD01000010">
    <property type="protein sequence ID" value="SNS49345.1"/>
    <property type="molecule type" value="Genomic_DNA"/>
</dbReference>
<feature type="region of interest" description="Disordered" evidence="1">
    <location>
        <begin position="157"/>
        <end position="214"/>
    </location>
</feature>
<reference evidence="2 3" key="1">
    <citation type="submission" date="2017-06" db="EMBL/GenBank/DDBJ databases">
        <authorList>
            <person name="Kim H.J."/>
            <person name="Triplett B.A."/>
        </authorList>
    </citation>
    <scope>NUCLEOTIDE SEQUENCE [LARGE SCALE GENOMIC DNA]</scope>
    <source>
        <strain evidence="2 3">CGMCC 4.2132</strain>
    </source>
</reference>
<organism evidence="2 3">
    <name type="scientific">Streptosporangium subroseum</name>
    <dbReference type="NCBI Taxonomy" id="106412"/>
    <lineage>
        <taxon>Bacteria</taxon>
        <taxon>Bacillati</taxon>
        <taxon>Actinomycetota</taxon>
        <taxon>Actinomycetes</taxon>
        <taxon>Streptosporangiales</taxon>
        <taxon>Streptosporangiaceae</taxon>
        <taxon>Streptosporangium</taxon>
    </lineage>
</organism>
<dbReference type="OrthoDB" id="3543540at2"/>
<dbReference type="Proteomes" id="UP000198282">
    <property type="component" value="Unassembled WGS sequence"/>
</dbReference>